<feature type="region of interest" description="Disordered" evidence="2">
    <location>
        <begin position="523"/>
        <end position="547"/>
    </location>
</feature>
<feature type="domain" description="Putative peptidyl-prolyl cis-trans isomerase" evidence="3">
    <location>
        <begin position="382"/>
        <end position="509"/>
    </location>
</feature>
<evidence type="ECO:0000313" key="5">
    <source>
        <dbReference type="Proteomes" id="UP001271789"/>
    </source>
</evidence>
<evidence type="ECO:0000256" key="2">
    <source>
        <dbReference type="SAM" id="MobiDB-lite"/>
    </source>
</evidence>
<proteinExistence type="inferred from homology"/>
<name>A0AAE4SCF5_9EURY</name>
<organism evidence="4 5">
    <name type="scientific">Methanolapillus africanus</name>
    <dbReference type="NCBI Taxonomy" id="3028297"/>
    <lineage>
        <taxon>Archaea</taxon>
        <taxon>Methanobacteriati</taxon>
        <taxon>Methanobacteriota</taxon>
        <taxon>Stenosarchaea group</taxon>
        <taxon>Methanomicrobia</taxon>
        <taxon>Methanosarcinales</taxon>
        <taxon>Methanosarcinaceae</taxon>
        <taxon>Methanolapillus</taxon>
    </lineage>
</organism>
<protein>
    <recommendedName>
        <fullName evidence="1">UPF0288 protein MsAg5_01360</fullName>
    </recommendedName>
</protein>
<evidence type="ECO:0000313" key="4">
    <source>
        <dbReference type="EMBL" id="MDV0446306.1"/>
    </source>
</evidence>
<reference evidence="4" key="1">
    <citation type="submission" date="2023-06" db="EMBL/GenBank/DDBJ databases">
        <title>Genome sequence of Methanosarcinaceae archaeon Ag5.</title>
        <authorList>
            <person name="Protasov E."/>
            <person name="Platt K."/>
            <person name="Poehlein A."/>
            <person name="Daniel R."/>
            <person name="Brune A."/>
        </authorList>
    </citation>
    <scope>NUCLEOTIDE SEQUENCE</scope>
    <source>
        <strain evidence="4">Ag5</strain>
    </source>
</reference>
<evidence type="ECO:0000256" key="1">
    <source>
        <dbReference type="HAMAP-Rule" id="MF_01089"/>
    </source>
</evidence>
<dbReference type="Pfam" id="PF26548">
    <property type="entry name" value="DUF8179"/>
    <property type="match status" value="1"/>
</dbReference>
<dbReference type="EMBL" id="JAWDKD010000003">
    <property type="protein sequence ID" value="MDV0446306.1"/>
    <property type="molecule type" value="Genomic_DNA"/>
</dbReference>
<dbReference type="HAMAP" id="MF_01089">
    <property type="entry name" value="UPF0288"/>
    <property type="match status" value="1"/>
</dbReference>
<dbReference type="Proteomes" id="UP001271789">
    <property type="component" value="Unassembled WGS sequence"/>
</dbReference>
<evidence type="ECO:0000259" key="3">
    <source>
        <dbReference type="Pfam" id="PF26548"/>
    </source>
</evidence>
<feature type="compositionally biased region" description="Acidic residues" evidence="2">
    <location>
        <begin position="524"/>
        <end position="534"/>
    </location>
</feature>
<accession>A0AAE4SCF5</accession>
<keyword evidence="5" id="KW-1185">Reference proteome</keyword>
<dbReference type="InterPro" id="IPR016466">
    <property type="entry name" value="Methan_mark_3"/>
</dbReference>
<comment type="similarity">
    <text evidence="1">Belongs to the UPF0288 family.</text>
</comment>
<gene>
    <name evidence="4" type="ORF">MsAg5_01360</name>
</gene>
<dbReference type="InterPro" id="IPR058492">
    <property type="entry name" value="DUF8179"/>
</dbReference>
<sequence length="547" mass="60130">MAEINVEIDGAAKTVKAGATLADAVPHFGHPYAPGASVCIVKKTAKEDAAPTKEFTIKTSKGVLIIELKDPASVSAKIWLEKYKDLKHPVLLENQNAVSFGPFDCDYDVSKGIKRYRKYDVFLGAGGFDPSQTTLIICKKEHYAEYGTPSDGVFATLIAGRTNLEKLQRGDVIESVEPYVKEESALQGFCTSDLSTKLEDGDRLITFAEIELSPHSPSGAETFYALTKDGTFQINSTAFAFRSDDTLKGEPCDYENFEPRKIGAVSLRTAGTGRGRIYISTANRASSLLHSVIGHVIYGMELPYFTAPGDKFSVETSPPYIMLLGHTIEESKALLDSIDVKFTHDGYDGPDNVIVQQTPGTSLEVLQQGEVKVTAVARSKLIEVEFYYDLAPKTIEFFRHAIELKTKPIGALPSSMIYDDTYIFKAEKQAEKYKEIMPENVPTDMVKACDLGITNQSAKRMGYVGVRLVDETMFGPTGEKFGATNIIGKVLNPENLKNLQEGDRIYIKEVYGESAKRLLLGLKDDDEADMEEPGADGPESIQPEEKK</sequence>
<comment type="caution">
    <text evidence="4">The sequence shown here is derived from an EMBL/GenBank/DDBJ whole genome shotgun (WGS) entry which is preliminary data.</text>
</comment>
<dbReference type="AlphaFoldDB" id="A0AAE4SCF5"/>
<dbReference type="RefSeq" id="WP_338098691.1">
    <property type="nucleotide sequence ID" value="NZ_JAWDKD010000003.1"/>
</dbReference>
<dbReference type="PIRSF" id="PIRSF005852">
    <property type="entry name" value="UCP005852"/>
    <property type="match status" value="1"/>
</dbReference>
<dbReference type="NCBIfam" id="TIGR03268">
    <property type="entry name" value="methan_mark_3"/>
    <property type="match status" value="1"/>
</dbReference>